<keyword evidence="6 17" id="KW-0679">Respiratory chain</keyword>
<dbReference type="Pfam" id="PF00361">
    <property type="entry name" value="Proton_antipo_M"/>
    <property type="match status" value="1"/>
</dbReference>
<evidence type="ECO:0000256" key="17">
    <source>
        <dbReference type="RuleBase" id="RU003403"/>
    </source>
</evidence>
<keyword evidence="7 17" id="KW-0812">Transmembrane</keyword>
<keyword evidence="8 17" id="KW-0999">Mitochondrion inner membrane</keyword>
<comment type="catalytic activity">
    <reaction evidence="16 17">
        <text>a ubiquinone + NADH + 5 H(+)(in) = a ubiquinol + NAD(+) + 4 H(+)(out)</text>
        <dbReference type="Rhea" id="RHEA:29091"/>
        <dbReference type="Rhea" id="RHEA-COMP:9565"/>
        <dbReference type="Rhea" id="RHEA-COMP:9566"/>
        <dbReference type="ChEBI" id="CHEBI:15378"/>
        <dbReference type="ChEBI" id="CHEBI:16389"/>
        <dbReference type="ChEBI" id="CHEBI:17976"/>
        <dbReference type="ChEBI" id="CHEBI:57540"/>
        <dbReference type="ChEBI" id="CHEBI:57945"/>
        <dbReference type="EC" id="7.1.1.2"/>
    </reaction>
</comment>
<evidence type="ECO:0000256" key="4">
    <source>
        <dbReference type="ARBA" id="ARBA00021008"/>
    </source>
</evidence>
<dbReference type="GO" id="GO:0005743">
    <property type="term" value="C:mitochondrial inner membrane"/>
    <property type="evidence" value="ECO:0007669"/>
    <property type="project" value="UniProtKB-SubCell"/>
</dbReference>
<feature type="domain" description="NADH:quinone oxidoreductase/Mrp antiporter transmembrane" evidence="18">
    <location>
        <begin position="23"/>
        <end position="287"/>
    </location>
</feature>
<evidence type="ECO:0000256" key="16">
    <source>
        <dbReference type="ARBA" id="ARBA00049551"/>
    </source>
</evidence>
<feature type="transmembrane region" description="Helical" evidence="17">
    <location>
        <begin position="177"/>
        <end position="193"/>
    </location>
</feature>
<comment type="similarity">
    <text evidence="2 17">Belongs to the complex I subunit 2 family.</text>
</comment>
<dbReference type="GO" id="GO:0006120">
    <property type="term" value="P:mitochondrial electron transport, NADH to ubiquinone"/>
    <property type="evidence" value="ECO:0007669"/>
    <property type="project" value="InterPro"/>
</dbReference>
<feature type="transmembrane region" description="Helical" evidence="17">
    <location>
        <begin position="92"/>
        <end position="115"/>
    </location>
</feature>
<evidence type="ECO:0000256" key="6">
    <source>
        <dbReference type="ARBA" id="ARBA00022660"/>
    </source>
</evidence>
<comment type="subcellular location">
    <subcellularLocation>
        <location evidence="1 17">Mitochondrion inner membrane</location>
        <topology evidence="1 17">Multi-pass membrane protein</topology>
    </subcellularLocation>
</comment>
<accession>W5QKV1</accession>
<evidence type="ECO:0000256" key="5">
    <source>
        <dbReference type="ARBA" id="ARBA00022448"/>
    </source>
</evidence>
<keyword evidence="15 17" id="KW-0472">Membrane</keyword>
<keyword evidence="13 17" id="KW-0830">Ubiquinone</keyword>
<evidence type="ECO:0000256" key="9">
    <source>
        <dbReference type="ARBA" id="ARBA00022967"/>
    </source>
</evidence>
<keyword evidence="5" id="KW-0813">Transport</keyword>
<evidence type="ECO:0000256" key="11">
    <source>
        <dbReference type="ARBA" id="ARBA00022989"/>
    </source>
</evidence>
<feature type="transmembrane region" description="Helical" evidence="17">
    <location>
        <begin position="26"/>
        <end position="45"/>
    </location>
</feature>
<dbReference type="EC" id="7.1.1.2" evidence="3 17"/>
<protein>
    <recommendedName>
        <fullName evidence="4 17">NADH-ubiquinone oxidoreductase chain 2</fullName>
        <ecNumber evidence="3 17">7.1.1.2</ecNumber>
    </recommendedName>
</protein>
<dbReference type="InterPro" id="IPR010933">
    <property type="entry name" value="NADH_DH_su2_C"/>
</dbReference>
<keyword evidence="11 17" id="KW-1133">Transmembrane helix</keyword>
<evidence type="ECO:0000256" key="15">
    <source>
        <dbReference type="ARBA" id="ARBA00023136"/>
    </source>
</evidence>
<dbReference type="Pfam" id="PF06444">
    <property type="entry name" value="NADH_dehy_S2_C"/>
    <property type="match status" value="1"/>
</dbReference>
<organism evidence="20">
    <name type="scientific">Neoachiropsetta milfordi</name>
    <dbReference type="NCBI Taxonomy" id="443798"/>
    <lineage>
        <taxon>Eukaryota</taxon>
        <taxon>Metazoa</taxon>
        <taxon>Chordata</taxon>
        <taxon>Craniata</taxon>
        <taxon>Vertebrata</taxon>
        <taxon>Euteleostomi</taxon>
        <taxon>Actinopterygii</taxon>
        <taxon>Neopterygii</taxon>
        <taxon>Teleostei</taxon>
        <taxon>Neoteleostei</taxon>
        <taxon>Acanthomorphata</taxon>
        <taxon>Carangaria</taxon>
        <taxon>Pleuronectiformes</taxon>
        <taxon>Pleuronectoidei</taxon>
        <taxon>Rhombosoleidae</taxon>
        <taxon>Neoachiropsetta</taxon>
    </lineage>
</organism>
<geneLocation type="mitochondrion" evidence="20"/>
<evidence type="ECO:0000256" key="2">
    <source>
        <dbReference type="ARBA" id="ARBA00007012"/>
    </source>
</evidence>
<feature type="transmembrane region" description="Helical" evidence="17">
    <location>
        <begin position="274"/>
        <end position="293"/>
    </location>
</feature>
<dbReference type="InterPro" id="IPR050175">
    <property type="entry name" value="Complex_I_Subunit_2"/>
</dbReference>
<sequence>MTPFIVLVVISTLTTGTLVVVSATNWLLVWMVLEINTIAVLPLMARSHSPRAVEATTKYFLTQSIAAALLLLGSLSNIFLTGHWNVMQVSHPLPVTIITLALAIKMGMAPTHAWLPEVLQGIDLSAGLILSTLQKLAPFAILLQLQPSDQTLIMGFGITSVLVGGWGGLNQTQLRKILAYSSIAHMGWMLLVLQFQPKLALLVFFIYLIMTTSMFLVFKLNHVTTIYGLGTSWSKSPILMVLTPLILLSLAGLPPLSGFMPKLMVLLEYTKQELYIVGVMAAFSALLSLYFYLRMAYAMGLTTFPSAISGLTSWRVSPKSSLPLSLSVTSVATVMLFPMAPAILACLTW</sequence>
<evidence type="ECO:0000256" key="10">
    <source>
        <dbReference type="ARBA" id="ARBA00022982"/>
    </source>
</evidence>
<gene>
    <name evidence="20" type="primary">ND2</name>
</gene>
<feature type="transmembrane region" description="Helical" evidence="17">
    <location>
        <begin position="199"/>
        <end position="218"/>
    </location>
</feature>
<dbReference type="InterPro" id="IPR001750">
    <property type="entry name" value="ND/Mrp_TM"/>
</dbReference>
<evidence type="ECO:0000313" key="20">
    <source>
        <dbReference type="EMBL" id="AFH09387.1"/>
    </source>
</evidence>
<feature type="transmembrane region" description="Helical" evidence="17">
    <location>
        <begin position="322"/>
        <end position="347"/>
    </location>
</feature>
<evidence type="ECO:0000256" key="7">
    <source>
        <dbReference type="ARBA" id="ARBA00022692"/>
    </source>
</evidence>
<evidence type="ECO:0000256" key="12">
    <source>
        <dbReference type="ARBA" id="ARBA00023027"/>
    </source>
</evidence>
<proteinExistence type="inferred from homology"/>
<feature type="transmembrane region" description="Helical" evidence="17">
    <location>
        <begin position="57"/>
        <end position="80"/>
    </location>
</feature>
<feature type="transmembrane region" description="Helical" evidence="17">
    <location>
        <begin position="238"/>
        <end position="254"/>
    </location>
</feature>
<evidence type="ECO:0000256" key="13">
    <source>
        <dbReference type="ARBA" id="ARBA00023075"/>
    </source>
</evidence>
<keyword evidence="12 17" id="KW-0520">NAD</keyword>
<comment type="function">
    <text evidence="17">Core subunit of the mitochondrial membrane respiratory chain NADH dehydrogenase (Complex I) which catalyzes electron transfer from NADH through the respiratory chain, using ubiquinone as an electron acceptor. Essential for the catalytic activity and assembly of complex I.</text>
</comment>
<keyword evidence="10 17" id="KW-0249">Electron transport</keyword>
<evidence type="ECO:0000256" key="1">
    <source>
        <dbReference type="ARBA" id="ARBA00004448"/>
    </source>
</evidence>
<keyword evidence="14 17" id="KW-0496">Mitochondrion</keyword>
<dbReference type="PRINTS" id="PR01436">
    <property type="entry name" value="NADHDHGNASE2"/>
</dbReference>
<name>W5QKV1_9PLEU</name>
<evidence type="ECO:0000259" key="19">
    <source>
        <dbReference type="Pfam" id="PF06444"/>
    </source>
</evidence>
<feature type="domain" description="NADH dehydrogenase subunit 2 C-terminal" evidence="19">
    <location>
        <begin position="289"/>
        <end position="344"/>
    </location>
</feature>
<dbReference type="AlphaFoldDB" id="W5QKV1"/>
<evidence type="ECO:0000256" key="8">
    <source>
        <dbReference type="ARBA" id="ARBA00022792"/>
    </source>
</evidence>
<evidence type="ECO:0000256" key="14">
    <source>
        <dbReference type="ARBA" id="ARBA00023128"/>
    </source>
</evidence>
<evidence type="ECO:0000259" key="18">
    <source>
        <dbReference type="Pfam" id="PF00361"/>
    </source>
</evidence>
<dbReference type="InterPro" id="IPR003917">
    <property type="entry name" value="NADH_UbQ_OxRdtase_chain2"/>
</dbReference>
<reference evidence="20" key="1">
    <citation type="submission" date="2012-02" db="EMBL/GenBank/DDBJ databases">
        <authorList>
            <person name="Kong X."/>
            <person name="Miao X."/>
            <person name="Shi W."/>
        </authorList>
    </citation>
    <scope>NUCLEOTIDE SEQUENCE</scope>
</reference>
<dbReference type="PANTHER" id="PTHR46552:SF1">
    <property type="entry name" value="NADH-UBIQUINONE OXIDOREDUCTASE CHAIN 2"/>
    <property type="match status" value="1"/>
</dbReference>
<keyword evidence="9 17" id="KW-1278">Translocase</keyword>
<evidence type="ECO:0000256" key="3">
    <source>
        <dbReference type="ARBA" id="ARBA00012944"/>
    </source>
</evidence>
<feature type="transmembrane region" description="Helical" evidence="17">
    <location>
        <begin position="151"/>
        <end position="170"/>
    </location>
</feature>
<dbReference type="GO" id="GO:0008137">
    <property type="term" value="F:NADH dehydrogenase (ubiquinone) activity"/>
    <property type="evidence" value="ECO:0007669"/>
    <property type="project" value="UniProtKB-EC"/>
</dbReference>
<dbReference type="PANTHER" id="PTHR46552">
    <property type="entry name" value="NADH-UBIQUINONE OXIDOREDUCTASE CHAIN 2"/>
    <property type="match status" value="1"/>
</dbReference>
<dbReference type="EMBL" id="JQ639064">
    <property type="protein sequence ID" value="AFH09387.1"/>
    <property type="molecule type" value="Genomic_DNA"/>
</dbReference>